<evidence type="ECO:0000313" key="2">
    <source>
        <dbReference type="Proteomes" id="UP001177670"/>
    </source>
</evidence>
<organism evidence="1 2">
    <name type="scientific">Melipona bicolor</name>
    <dbReference type="NCBI Taxonomy" id="60889"/>
    <lineage>
        <taxon>Eukaryota</taxon>
        <taxon>Metazoa</taxon>
        <taxon>Ecdysozoa</taxon>
        <taxon>Arthropoda</taxon>
        <taxon>Hexapoda</taxon>
        <taxon>Insecta</taxon>
        <taxon>Pterygota</taxon>
        <taxon>Neoptera</taxon>
        <taxon>Endopterygota</taxon>
        <taxon>Hymenoptera</taxon>
        <taxon>Apocrita</taxon>
        <taxon>Aculeata</taxon>
        <taxon>Apoidea</taxon>
        <taxon>Anthophila</taxon>
        <taxon>Apidae</taxon>
        <taxon>Melipona</taxon>
    </lineage>
</organism>
<gene>
    <name evidence="1" type="ORF">K0M31_008979</name>
</gene>
<accession>A0AA40KJF4</accession>
<dbReference type="EMBL" id="JAHYIQ010000022">
    <property type="protein sequence ID" value="KAK1122527.1"/>
    <property type="molecule type" value="Genomic_DNA"/>
</dbReference>
<name>A0AA40KJF4_9HYME</name>
<comment type="caution">
    <text evidence="1">The sequence shown here is derived from an EMBL/GenBank/DDBJ whole genome shotgun (WGS) entry which is preliminary data.</text>
</comment>
<sequence length="119" mass="13493">MPRFKIFLNTPALQQHENPCNSFAMQINAREGFRPLSPALYAVAEIQMNFRYGTPKSDRTKGNSREEQLKLRNDATLTNNNKVIVKYTAAESLQQTSIYGEDLREADVPRAGTQLFVLS</sequence>
<proteinExistence type="predicted"/>
<evidence type="ECO:0000313" key="1">
    <source>
        <dbReference type="EMBL" id="KAK1122527.1"/>
    </source>
</evidence>
<keyword evidence="2" id="KW-1185">Reference proteome</keyword>
<protein>
    <submittedName>
        <fullName evidence="1">Uncharacterized protein</fullName>
    </submittedName>
</protein>
<dbReference type="Proteomes" id="UP001177670">
    <property type="component" value="Unassembled WGS sequence"/>
</dbReference>
<dbReference type="AlphaFoldDB" id="A0AA40KJF4"/>
<reference evidence="1" key="1">
    <citation type="submission" date="2021-10" db="EMBL/GenBank/DDBJ databases">
        <title>Melipona bicolor Genome sequencing and assembly.</title>
        <authorList>
            <person name="Araujo N.S."/>
            <person name="Arias M.C."/>
        </authorList>
    </citation>
    <scope>NUCLEOTIDE SEQUENCE</scope>
    <source>
        <strain evidence="1">USP_2M_L1-L4_2017</strain>
        <tissue evidence="1">Whole body</tissue>
    </source>
</reference>